<comment type="caution">
    <text evidence="1">The sequence shown here is derived from an EMBL/GenBank/DDBJ whole genome shotgun (WGS) entry which is preliminary data.</text>
</comment>
<proteinExistence type="predicted"/>
<gene>
    <name evidence="1" type="ORF">QAD02_016943</name>
</gene>
<organism evidence="1 2">
    <name type="scientific">Eretmocerus hayati</name>
    <dbReference type="NCBI Taxonomy" id="131215"/>
    <lineage>
        <taxon>Eukaryota</taxon>
        <taxon>Metazoa</taxon>
        <taxon>Ecdysozoa</taxon>
        <taxon>Arthropoda</taxon>
        <taxon>Hexapoda</taxon>
        <taxon>Insecta</taxon>
        <taxon>Pterygota</taxon>
        <taxon>Neoptera</taxon>
        <taxon>Endopterygota</taxon>
        <taxon>Hymenoptera</taxon>
        <taxon>Apocrita</taxon>
        <taxon>Proctotrupomorpha</taxon>
        <taxon>Chalcidoidea</taxon>
        <taxon>Aphelinidae</taxon>
        <taxon>Aphelininae</taxon>
        <taxon>Eretmocerus</taxon>
    </lineage>
</organism>
<dbReference type="EMBL" id="CM056742">
    <property type="protein sequence ID" value="KAJ8681156.1"/>
    <property type="molecule type" value="Genomic_DNA"/>
</dbReference>
<keyword evidence="2" id="KW-1185">Reference proteome</keyword>
<name>A0ACC2PCH7_9HYME</name>
<protein>
    <submittedName>
        <fullName evidence="1">Uncharacterized protein</fullName>
    </submittedName>
</protein>
<accession>A0ACC2PCH7</accession>
<dbReference type="Proteomes" id="UP001239111">
    <property type="component" value="Chromosome 2"/>
</dbReference>
<reference evidence="1" key="1">
    <citation type="submission" date="2023-04" db="EMBL/GenBank/DDBJ databases">
        <title>A chromosome-level genome assembly of the parasitoid wasp Eretmocerus hayati.</title>
        <authorList>
            <person name="Zhong Y."/>
            <person name="Liu S."/>
            <person name="Liu Y."/>
        </authorList>
    </citation>
    <scope>NUCLEOTIDE SEQUENCE</scope>
    <source>
        <strain evidence="1">ZJU_SS_LIU_2023</strain>
    </source>
</reference>
<evidence type="ECO:0000313" key="2">
    <source>
        <dbReference type="Proteomes" id="UP001239111"/>
    </source>
</evidence>
<sequence length="177" mass="19788">MDPEAVDAELRRHLERNGLLRTDQVTSWKVGLSKLSGRGLIATRDIAQDELIYTDAAVVMGPRCHPRYLPLCVGCHSSGLPLFPCELDCGLPVCSNDCQNSVKHQSECSYLRALEPTCGSDFSIEILQALVPIRAVLMPDHQKRLVHCVQCNEAAQHGREVIHHTLFFWFNVSRSPI</sequence>
<evidence type="ECO:0000313" key="1">
    <source>
        <dbReference type="EMBL" id="KAJ8681156.1"/>
    </source>
</evidence>